<dbReference type="EMBL" id="JAFFHC010000008">
    <property type="protein sequence ID" value="KAK4668028.1"/>
    <property type="molecule type" value="Genomic_DNA"/>
</dbReference>
<keyword evidence="3" id="KW-1185">Reference proteome</keyword>
<feature type="compositionally biased region" description="Pro residues" evidence="1">
    <location>
        <begin position="503"/>
        <end position="515"/>
    </location>
</feature>
<feature type="compositionally biased region" description="Pro residues" evidence="1">
    <location>
        <begin position="299"/>
        <end position="316"/>
    </location>
</feature>
<feature type="region of interest" description="Disordered" evidence="1">
    <location>
        <begin position="499"/>
        <end position="523"/>
    </location>
</feature>
<name>A0ABR0HIW9_9PEZI</name>
<feature type="compositionally biased region" description="Pro residues" evidence="1">
    <location>
        <begin position="267"/>
        <end position="284"/>
    </location>
</feature>
<organism evidence="2 3">
    <name type="scientific">Podospora pseudoanserina</name>
    <dbReference type="NCBI Taxonomy" id="2609844"/>
    <lineage>
        <taxon>Eukaryota</taxon>
        <taxon>Fungi</taxon>
        <taxon>Dikarya</taxon>
        <taxon>Ascomycota</taxon>
        <taxon>Pezizomycotina</taxon>
        <taxon>Sordariomycetes</taxon>
        <taxon>Sordariomycetidae</taxon>
        <taxon>Sordariales</taxon>
        <taxon>Podosporaceae</taxon>
        <taxon>Podospora</taxon>
    </lineage>
</organism>
<sequence length="523" mass="56228">MLVPSYYFDSAQKTPTRHHLSSSMAPMAPPPAFDLRSQVIENCKFFSRQDADISLVTALEPLGKFKVLVLRAEQGEREVLMSEHAPSLQEAIHGLHVKSAAAVQNYISTNGYVFAASLKKKRSLKPSSDDSEDGSDSDTASVSSTVTVDQSPSTTYKEESFSDNETVSVTSTGLLKKCARGKPARIPNPYTQAAPKSQPARRSRSRSRSPARSRSRSRSSDESSENELDSDVPTVVPLVNRRPPFFNGNGFSQRVRCVPPRGFQPMMAPPPPPPPPGPPNPQAGPPLGWVMGHPHSYITPPPPAVPTTKPNAPPRPNGTNSTPHRPSGPPQHDILLHIHWRHHGEQRTLEQAPFSVRSLQDTAIAYVRRSPASFSNVTTADKSPARLWHLRATVVSVQVDGEDYDLSNYHGDDLTRFISALGPKGVVRFEVEVVSMGGEGNQGQQQGQGQGGNLPGIRAVMGGGKNGNGNGGMNMCSWPMPMGMGMPMPMPGGMPVMHMGAAAPPPPPPPPPPPSAGTGQREE</sequence>
<dbReference type="GeneID" id="87970778"/>
<accession>A0ABR0HIW9</accession>
<feature type="compositionally biased region" description="Polar residues" evidence="1">
    <location>
        <begin position="163"/>
        <end position="173"/>
    </location>
</feature>
<evidence type="ECO:0000313" key="2">
    <source>
        <dbReference type="EMBL" id="KAK4668028.1"/>
    </source>
</evidence>
<reference evidence="2 3" key="1">
    <citation type="journal article" date="2023" name="bioRxiv">
        <title>High-quality genome assemblies of four members of thePodospora anserinaspecies complex.</title>
        <authorList>
            <person name="Ament-Velasquez S.L."/>
            <person name="Vogan A.A."/>
            <person name="Wallerman O."/>
            <person name="Hartmann F."/>
            <person name="Gautier V."/>
            <person name="Silar P."/>
            <person name="Giraud T."/>
            <person name="Johannesson H."/>
        </authorList>
    </citation>
    <scope>NUCLEOTIDE SEQUENCE [LARGE SCALE GENOMIC DNA]</scope>
    <source>
        <strain evidence="2 3">CBS 124.78</strain>
    </source>
</reference>
<feature type="compositionally biased region" description="Basic residues" evidence="1">
    <location>
        <begin position="199"/>
        <end position="217"/>
    </location>
</feature>
<dbReference type="RefSeq" id="XP_062796042.1">
    <property type="nucleotide sequence ID" value="XM_062949913.1"/>
</dbReference>
<feature type="region of interest" description="Disordered" evidence="1">
    <location>
        <begin position="124"/>
        <end position="332"/>
    </location>
</feature>
<evidence type="ECO:0000313" key="3">
    <source>
        <dbReference type="Proteomes" id="UP001323617"/>
    </source>
</evidence>
<proteinExistence type="predicted"/>
<protein>
    <submittedName>
        <fullName evidence="2">Uncharacterized protein</fullName>
    </submittedName>
</protein>
<feature type="compositionally biased region" description="Low complexity" evidence="1">
    <location>
        <begin position="137"/>
        <end position="155"/>
    </location>
</feature>
<evidence type="ECO:0000256" key="1">
    <source>
        <dbReference type="SAM" id="MobiDB-lite"/>
    </source>
</evidence>
<comment type="caution">
    <text evidence="2">The sequence shown here is derived from an EMBL/GenBank/DDBJ whole genome shotgun (WGS) entry which is preliminary data.</text>
</comment>
<feature type="compositionally biased region" description="Gly residues" evidence="1">
    <location>
        <begin position="438"/>
        <end position="454"/>
    </location>
</feature>
<gene>
    <name evidence="2" type="ORF">QC764_702500</name>
</gene>
<dbReference type="Proteomes" id="UP001323617">
    <property type="component" value="Unassembled WGS sequence"/>
</dbReference>
<feature type="region of interest" description="Disordered" evidence="1">
    <location>
        <begin position="438"/>
        <end position="469"/>
    </location>
</feature>